<comment type="caution">
    <text evidence="1">The sequence shown here is derived from an EMBL/GenBank/DDBJ whole genome shotgun (WGS) entry which is preliminary data.</text>
</comment>
<reference evidence="1 2" key="1">
    <citation type="journal article" date="2014" name="Agronomy (Basel)">
        <title>A Draft Genome Sequence for Ensete ventricosum, the Drought-Tolerant Tree Against Hunger.</title>
        <authorList>
            <person name="Harrison J."/>
            <person name="Moore K.A."/>
            <person name="Paszkiewicz K."/>
            <person name="Jones T."/>
            <person name="Grant M."/>
            <person name="Ambacheew D."/>
            <person name="Muzemil S."/>
            <person name="Studholme D.J."/>
        </authorList>
    </citation>
    <scope>NUCLEOTIDE SEQUENCE [LARGE SCALE GENOMIC DNA]</scope>
</reference>
<name>A0A427AI31_ENSVE</name>
<organism evidence="1 2">
    <name type="scientific">Ensete ventricosum</name>
    <name type="common">Abyssinian banana</name>
    <name type="synonym">Musa ensete</name>
    <dbReference type="NCBI Taxonomy" id="4639"/>
    <lineage>
        <taxon>Eukaryota</taxon>
        <taxon>Viridiplantae</taxon>
        <taxon>Streptophyta</taxon>
        <taxon>Embryophyta</taxon>
        <taxon>Tracheophyta</taxon>
        <taxon>Spermatophyta</taxon>
        <taxon>Magnoliopsida</taxon>
        <taxon>Liliopsida</taxon>
        <taxon>Zingiberales</taxon>
        <taxon>Musaceae</taxon>
        <taxon>Ensete</taxon>
    </lineage>
</organism>
<evidence type="ECO:0000313" key="2">
    <source>
        <dbReference type="Proteomes" id="UP000287651"/>
    </source>
</evidence>
<gene>
    <name evidence="1" type="ORF">B296_00010704</name>
</gene>
<dbReference type="AlphaFoldDB" id="A0A427AI31"/>
<dbReference type="Proteomes" id="UP000287651">
    <property type="component" value="Unassembled WGS sequence"/>
</dbReference>
<dbReference type="EMBL" id="AMZH03002368">
    <property type="protein sequence ID" value="RRT75821.1"/>
    <property type="molecule type" value="Genomic_DNA"/>
</dbReference>
<proteinExistence type="predicted"/>
<protein>
    <submittedName>
        <fullName evidence="1">Uncharacterized protein</fullName>
    </submittedName>
</protein>
<sequence length="77" mass="8702">MLIHVTSRRGRVEKGREASRAERANGLPAIRFRKIVKLFSGVEGFGGERGRKEERKGSQIDSRLLSPGLRLRSFCSF</sequence>
<evidence type="ECO:0000313" key="1">
    <source>
        <dbReference type="EMBL" id="RRT75821.1"/>
    </source>
</evidence>
<accession>A0A427AI31</accession>